<dbReference type="InterPro" id="IPR052406">
    <property type="entry name" value="Chromatin_Remodeling_Comp"/>
</dbReference>
<proteinExistence type="predicted"/>
<dbReference type="GO" id="GO:0016586">
    <property type="term" value="C:RSC-type complex"/>
    <property type="evidence" value="ECO:0007669"/>
    <property type="project" value="TreeGrafter"/>
</dbReference>
<feature type="compositionally biased region" description="Pro residues" evidence="5">
    <location>
        <begin position="517"/>
        <end position="531"/>
    </location>
</feature>
<keyword evidence="3" id="KW-0804">Transcription</keyword>
<dbReference type="EMBL" id="KV427652">
    <property type="protein sequence ID" value="KZT02438.1"/>
    <property type="molecule type" value="Genomic_DNA"/>
</dbReference>
<dbReference type="GO" id="GO:0006355">
    <property type="term" value="P:regulation of DNA-templated transcription"/>
    <property type="evidence" value="ECO:0007669"/>
    <property type="project" value="InterPro"/>
</dbReference>
<dbReference type="Proteomes" id="UP000076871">
    <property type="component" value="Unassembled WGS sequence"/>
</dbReference>
<feature type="domain" description="RFX-type winged-helix" evidence="6">
    <location>
        <begin position="351"/>
        <end position="427"/>
    </location>
</feature>
<dbReference type="PANTHER" id="PTHR22970">
    <property type="entry name" value="AT-RICH INTERACTIVE DOMAIN-CONTAINING PROTEIN 2"/>
    <property type="match status" value="1"/>
</dbReference>
<dbReference type="OrthoDB" id="338531at2759"/>
<feature type="region of interest" description="Disordered" evidence="5">
    <location>
        <begin position="592"/>
        <end position="612"/>
    </location>
</feature>
<evidence type="ECO:0000256" key="1">
    <source>
        <dbReference type="ARBA" id="ARBA00022853"/>
    </source>
</evidence>
<name>A0A165C9M7_9APHY</name>
<feature type="region of interest" description="Disordered" evidence="5">
    <location>
        <begin position="17"/>
        <end position="37"/>
    </location>
</feature>
<dbReference type="SUPFAM" id="SSF48371">
    <property type="entry name" value="ARM repeat"/>
    <property type="match status" value="1"/>
</dbReference>
<keyword evidence="8" id="KW-1185">Reference proteome</keyword>
<dbReference type="AlphaFoldDB" id="A0A165C9M7"/>
<dbReference type="STRING" id="1314785.A0A165C9M7"/>
<dbReference type="GeneID" id="63823639"/>
<accession>A0A165C9M7</accession>
<dbReference type="GO" id="GO:0003677">
    <property type="term" value="F:DNA binding"/>
    <property type="evidence" value="ECO:0007669"/>
    <property type="project" value="InterPro"/>
</dbReference>
<organism evidence="7 8">
    <name type="scientific">Laetiporus sulphureus 93-53</name>
    <dbReference type="NCBI Taxonomy" id="1314785"/>
    <lineage>
        <taxon>Eukaryota</taxon>
        <taxon>Fungi</taxon>
        <taxon>Dikarya</taxon>
        <taxon>Basidiomycota</taxon>
        <taxon>Agaricomycotina</taxon>
        <taxon>Agaricomycetes</taxon>
        <taxon>Polyporales</taxon>
        <taxon>Laetiporus</taxon>
    </lineage>
</organism>
<evidence type="ECO:0000256" key="3">
    <source>
        <dbReference type="ARBA" id="ARBA00023163"/>
    </source>
</evidence>
<feature type="compositionally biased region" description="Basic and acidic residues" evidence="5">
    <location>
        <begin position="602"/>
        <end position="611"/>
    </location>
</feature>
<dbReference type="PROSITE" id="PS51526">
    <property type="entry name" value="RFX_DBD"/>
    <property type="match status" value="1"/>
</dbReference>
<protein>
    <recommendedName>
        <fullName evidence="6">RFX-type winged-helix domain-containing protein</fullName>
    </recommendedName>
</protein>
<evidence type="ECO:0000256" key="5">
    <source>
        <dbReference type="SAM" id="MobiDB-lite"/>
    </source>
</evidence>
<evidence type="ECO:0000256" key="2">
    <source>
        <dbReference type="ARBA" id="ARBA00023015"/>
    </source>
</evidence>
<evidence type="ECO:0000313" key="8">
    <source>
        <dbReference type="Proteomes" id="UP000076871"/>
    </source>
</evidence>
<keyword evidence="2" id="KW-0805">Transcription regulation</keyword>
<evidence type="ECO:0000313" key="7">
    <source>
        <dbReference type="EMBL" id="KZT02438.1"/>
    </source>
</evidence>
<feature type="compositionally biased region" description="Polar residues" evidence="5">
    <location>
        <begin position="496"/>
        <end position="511"/>
    </location>
</feature>
<sequence>MATSVYATGSSIQRTGSAAPYRSTYTPQTAATPSRPTITDDYERWYTESTPNNRMLLSLRSGIDTEISWALDRLCRLCNNEQFLLRAIPGLADALFEWPVWYVEVGAKQCAAMARLFALPTEYERRRRHALESIFILRNAAMNEPNAQMLTNHTSTRAVILFALHNIRTDCDTNVEFMLYIIELMQAISPGLMLPPPDSPPLAIPVQPLQNVIQESSNRSLILASMTTLYILMSHPANACYLQEDAPALEAAVKYLPLMVDKDLLDASLNYLYAHFSYPPMSKAFLLHPKMPGTLRLLVSLLISEQVEEIHSIDIGGPVHTVPAETTAERNHELTKEELDRLLPLPEPTRCFEWMKAMFVAKADGELTQVDFWNLYKDVFAPHQERYQLLVASDVIKNVNVVFPQAQAMVLPGPPQRFVVRGVDRRKDTSANERFKCRWNRSQCEFPPFNNASELYEHVLNEHINAADSDRVECIWATCQHSASRVHIRGHVLTHLPSTQPTPRDPSQSELITLPSPDYPHPVPDPTVRPVPPLRSAKITYKRPVVDPPNTSLTALLCIRVLFRASFASSDAAPRADEDHFGFPGIVEESEDHEGAVARSAGNDREREGERRGRKAFIGVRHLMEGVRIRDEALMGWITEMVDAGIDGTT</sequence>
<dbReference type="InterPro" id="IPR016024">
    <property type="entry name" value="ARM-type_fold"/>
</dbReference>
<reference evidence="7 8" key="1">
    <citation type="journal article" date="2016" name="Mol. Biol. Evol.">
        <title>Comparative Genomics of Early-Diverging Mushroom-Forming Fungi Provides Insights into the Origins of Lignocellulose Decay Capabilities.</title>
        <authorList>
            <person name="Nagy L.G."/>
            <person name="Riley R."/>
            <person name="Tritt A."/>
            <person name="Adam C."/>
            <person name="Daum C."/>
            <person name="Floudas D."/>
            <person name="Sun H."/>
            <person name="Yadav J.S."/>
            <person name="Pangilinan J."/>
            <person name="Larsson K.H."/>
            <person name="Matsuura K."/>
            <person name="Barry K."/>
            <person name="Labutti K."/>
            <person name="Kuo R."/>
            <person name="Ohm R.A."/>
            <person name="Bhattacharya S.S."/>
            <person name="Shirouzu T."/>
            <person name="Yoshinaga Y."/>
            <person name="Martin F.M."/>
            <person name="Grigoriev I.V."/>
            <person name="Hibbett D.S."/>
        </authorList>
    </citation>
    <scope>NUCLEOTIDE SEQUENCE [LARGE SCALE GENOMIC DNA]</scope>
    <source>
        <strain evidence="7 8">93-53</strain>
    </source>
</reference>
<dbReference type="FunCoup" id="A0A165C9M7">
    <property type="interactions" value="9"/>
</dbReference>
<dbReference type="PANTHER" id="PTHR22970:SF14">
    <property type="entry name" value="AT-RICH INTERACTIVE DOMAIN-CONTAINING PROTEIN 2"/>
    <property type="match status" value="1"/>
</dbReference>
<dbReference type="RefSeq" id="XP_040760178.1">
    <property type="nucleotide sequence ID" value="XM_040906610.1"/>
</dbReference>
<keyword evidence="1" id="KW-0156">Chromatin regulator</keyword>
<feature type="region of interest" description="Disordered" evidence="5">
    <location>
        <begin position="496"/>
        <end position="531"/>
    </location>
</feature>
<dbReference type="GO" id="GO:0006325">
    <property type="term" value="P:chromatin organization"/>
    <property type="evidence" value="ECO:0007669"/>
    <property type="project" value="UniProtKB-KW"/>
</dbReference>
<gene>
    <name evidence="7" type="ORF">LAESUDRAFT_706126</name>
</gene>
<dbReference type="InterPro" id="IPR003150">
    <property type="entry name" value="DNA-bd_RFX"/>
</dbReference>
<evidence type="ECO:0000256" key="4">
    <source>
        <dbReference type="ARBA" id="ARBA00023242"/>
    </source>
</evidence>
<keyword evidence="4" id="KW-0539">Nucleus</keyword>
<dbReference type="InParanoid" id="A0A165C9M7"/>
<evidence type="ECO:0000259" key="6">
    <source>
        <dbReference type="PROSITE" id="PS51526"/>
    </source>
</evidence>
<feature type="compositionally biased region" description="Polar residues" evidence="5">
    <location>
        <begin position="23"/>
        <end position="37"/>
    </location>
</feature>